<organism evidence="2 3">
    <name type="scientific">Candida boidinii</name>
    <name type="common">Yeast</name>
    <dbReference type="NCBI Taxonomy" id="5477"/>
    <lineage>
        <taxon>Eukaryota</taxon>
        <taxon>Fungi</taxon>
        <taxon>Dikarya</taxon>
        <taxon>Ascomycota</taxon>
        <taxon>Saccharomycotina</taxon>
        <taxon>Pichiomycetes</taxon>
        <taxon>Pichiales</taxon>
        <taxon>Pichiaceae</taxon>
        <taxon>Ogataea</taxon>
        <taxon>Ogataea/Candida clade</taxon>
    </lineage>
</organism>
<evidence type="ECO:0000313" key="3">
    <source>
        <dbReference type="Proteomes" id="UP001165120"/>
    </source>
</evidence>
<comment type="caution">
    <text evidence="2">The sequence shown here is derived from an EMBL/GenBank/DDBJ whole genome shotgun (WGS) entry which is preliminary data.</text>
</comment>
<protein>
    <submittedName>
        <fullName evidence="2">Unnamed protein product</fullName>
    </submittedName>
</protein>
<keyword evidence="3" id="KW-1185">Reference proteome</keyword>
<gene>
    <name evidence="2" type="ORF">Cboi02_000414900</name>
</gene>
<dbReference type="AlphaFoldDB" id="A0A9W6T248"/>
<name>A0A9W6T248_CANBO</name>
<accession>A0A9W6T248</accession>
<sequence>MYNYRAPNSRTPEEFTENARKKVLNDLISSKLSSNFSHIRYHQDQCDSFVKSQRNPLQHQTHQQQVEIQGKERHVANHNDSKDLSSIFTKFKKSPFIKDKHIDNKSQSQIPQNLQPPPQTIQSQQSLTSSPPPSSCESSPPTSNYASSTSSPESTIIEPSTDHSYNLSRVESYSSYQSSSHSSIFSKNSSTSYASSISDYDNRSIITPSSTSSCLSNTPISHKRIYIDLRTVLDTISNHPNENIGNIVFNDLNDIIKRQSTNSENSPERCLDWNLNLMRQ</sequence>
<feature type="compositionally biased region" description="Low complexity" evidence="1">
    <location>
        <begin position="120"/>
        <end position="159"/>
    </location>
</feature>
<evidence type="ECO:0000256" key="1">
    <source>
        <dbReference type="SAM" id="MobiDB-lite"/>
    </source>
</evidence>
<proteinExistence type="predicted"/>
<reference evidence="2" key="1">
    <citation type="submission" date="2023-04" db="EMBL/GenBank/DDBJ databases">
        <title>Candida boidinii NBRC 10035.</title>
        <authorList>
            <person name="Ichikawa N."/>
            <person name="Sato H."/>
            <person name="Tonouchi N."/>
        </authorList>
    </citation>
    <scope>NUCLEOTIDE SEQUENCE</scope>
    <source>
        <strain evidence="2">NBRC 10035</strain>
    </source>
</reference>
<evidence type="ECO:0000313" key="2">
    <source>
        <dbReference type="EMBL" id="GME73704.1"/>
    </source>
</evidence>
<dbReference type="EMBL" id="BSXN01001589">
    <property type="protein sequence ID" value="GME73704.1"/>
    <property type="molecule type" value="Genomic_DNA"/>
</dbReference>
<dbReference type="Proteomes" id="UP001165120">
    <property type="component" value="Unassembled WGS sequence"/>
</dbReference>
<feature type="region of interest" description="Disordered" evidence="1">
    <location>
        <begin position="98"/>
        <end position="163"/>
    </location>
</feature>